<dbReference type="NCBIfam" id="TIGR00158">
    <property type="entry name" value="L9"/>
    <property type="match status" value="1"/>
</dbReference>
<evidence type="ECO:0000313" key="9">
    <source>
        <dbReference type="EMBL" id="URJ25172.1"/>
    </source>
</evidence>
<feature type="domain" description="Ribosomal protein L9" evidence="8">
    <location>
        <begin position="13"/>
        <end position="40"/>
    </location>
</feature>
<evidence type="ECO:0000256" key="1">
    <source>
        <dbReference type="ARBA" id="ARBA00010605"/>
    </source>
</evidence>
<dbReference type="PANTHER" id="PTHR21368">
    <property type="entry name" value="50S RIBOSOMAL PROTEIN L9"/>
    <property type="match status" value="1"/>
</dbReference>
<dbReference type="RefSeq" id="WP_250223303.1">
    <property type="nucleotide sequence ID" value="NZ_CP097762.1"/>
</dbReference>
<organism evidence="9 10">
    <name type="scientific">Candidatus Blochmannia ocreatus</name>
    <name type="common">nom. nud.</name>
    <dbReference type="NCBI Taxonomy" id="251538"/>
    <lineage>
        <taxon>Bacteria</taxon>
        <taxon>Pseudomonadati</taxon>
        <taxon>Pseudomonadota</taxon>
        <taxon>Gammaproteobacteria</taxon>
        <taxon>Enterobacterales</taxon>
        <taxon>Enterobacteriaceae</taxon>
        <taxon>ant endosymbionts</taxon>
        <taxon>Candidatus Blochmanniella</taxon>
    </lineage>
</organism>
<evidence type="ECO:0000259" key="8">
    <source>
        <dbReference type="PROSITE" id="PS00651"/>
    </source>
</evidence>
<keyword evidence="3 7" id="KW-0694">RNA-binding</keyword>
<evidence type="ECO:0000256" key="3">
    <source>
        <dbReference type="ARBA" id="ARBA00022884"/>
    </source>
</evidence>
<dbReference type="InterPro" id="IPR036791">
    <property type="entry name" value="Ribosomal_bL9_C_sf"/>
</dbReference>
<name>A0ABY4ST69_9ENTR</name>
<protein>
    <recommendedName>
        <fullName evidence="6 7">Large ribosomal subunit protein bL9</fullName>
    </recommendedName>
</protein>
<dbReference type="InterPro" id="IPR036935">
    <property type="entry name" value="Ribosomal_bL9_N_sf"/>
</dbReference>
<dbReference type="InterPro" id="IPR009027">
    <property type="entry name" value="Ribosomal_bL9/RNase_H1_N"/>
</dbReference>
<dbReference type="PROSITE" id="PS00651">
    <property type="entry name" value="RIBOSOMAL_L9"/>
    <property type="match status" value="1"/>
</dbReference>
<evidence type="ECO:0000256" key="5">
    <source>
        <dbReference type="ARBA" id="ARBA00023274"/>
    </source>
</evidence>
<dbReference type="Proteomes" id="UP001056834">
    <property type="component" value="Chromosome"/>
</dbReference>
<comment type="function">
    <text evidence="7">Binds to the 23S rRNA.</text>
</comment>
<proteinExistence type="inferred from homology"/>
<dbReference type="InterPro" id="IPR020070">
    <property type="entry name" value="Ribosomal_bL9_N"/>
</dbReference>
<evidence type="ECO:0000256" key="6">
    <source>
        <dbReference type="ARBA" id="ARBA00035292"/>
    </source>
</evidence>
<evidence type="ECO:0000256" key="2">
    <source>
        <dbReference type="ARBA" id="ARBA00022730"/>
    </source>
</evidence>
<dbReference type="Gene3D" id="3.10.430.100">
    <property type="entry name" value="Ribosomal protein L9, C-terminal domain"/>
    <property type="match status" value="1"/>
</dbReference>
<keyword evidence="4 7" id="KW-0689">Ribosomal protein</keyword>
<dbReference type="InterPro" id="IPR020069">
    <property type="entry name" value="Ribosomal_bL9_C"/>
</dbReference>
<dbReference type="Pfam" id="PF03948">
    <property type="entry name" value="Ribosomal_L9_C"/>
    <property type="match status" value="1"/>
</dbReference>
<evidence type="ECO:0000313" key="10">
    <source>
        <dbReference type="Proteomes" id="UP001056834"/>
    </source>
</evidence>
<dbReference type="Pfam" id="PF01281">
    <property type="entry name" value="Ribosomal_L9_N"/>
    <property type="match status" value="1"/>
</dbReference>
<dbReference type="EMBL" id="CP097762">
    <property type="protein sequence ID" value="URJ25172.1"/>
    <property type="molecule type" value="Genomic_DNA"/>
</dbReference>
<evidence type="ECO:0000256" key="7">
    <source>
        <dbReference type="HAMAP-Rule" id="MF_00503"/>
    </source>
</evidence>
<reference evidence="9" key="1">
    <citation type="submission" date="2022-05" db="EMBL/GenBank/DDBJ databases">
        <title>Impact of host demography and evolutionary history on endosymbiont molecular evolution: a test in carpenter ants (Genus Camponotus) and their Blochmannia endosymbionts.</title>
        <authorList>
            <person name="Manthey J.D."/>
            <person name="Giron J.C."/>
            <person name="Hruska J.P."/>
        </authorList>
    </citation>
    <scope>NUCLEOTIDE SEQUENCE</scope>
    <source>
        <strain evidence="9">C-006</strain>
    </source>
</reference>
<dbReference type="Gene3D" id="3.40.5.10">
    <property type="entry name" value="Ribosomal protein L9, N-terminal domain"/>
    <property type="match status" value="1"/>
</dbReference>
<dbReference type="SUPFAM" id="SSF55653">
    <property type="entry name" value="Ribosomal protein L9 C-domain"/>
    <property type="match status" value="1"/>
</dbReference>
<sequence length="156" mass="17216">MRIILLNNVDKLGKIGDEVTVKSGYARNFLIPNNQAILATKKNIEIFKAQQVASRDYIAASKEKAKLCENTLKQLGSIIIQATSGIEGKLFGSVGARDIAIEITKVSGFKISRSQVRLPNHSVLRTIGTHCVKIHIYKEIFVSLNVIIIKKASEIK</sequence>
<dbReference type="InterPro" id="IPR000244">
    <property type="entry name" value="Ribosomal_bL9"/>
</dbReference>
<keyword evidence="2 7" id="KW-0699">rRNA-binding</keyword>
<dbReference type="SUPFAM" id="SSF55658">
    <property type="entry name" value="L9 N-domain-like"/>
    <property type="match status" value="1"/>
</dbReference>
<evidence type="ECO:0000256" key="4">
    <source>
        <dbReference type="ARBA" id="ARBA00022980"/>
    </source>
</evidence>
<accession>A0ABY4ST69</accession>
<dbReference type="InterPro" id="IPR020594">
    <property type="entry name" value="Ribosomal_bL9_bac/chp"/>
</dbReference>
<keyword evidence="10" id="KW-1185">Reference proteome</keyword>
<keyword evidence="5 7" id="KW-0687">Ribonucleoprotein</keyword>
<comment type="similarity">
    <text evidence="1 7">Belongs to the bacterial ribosomal protein bL9 family.</text>
</comment>
<gene>
    <name evidence="7 9" type="primary">rplI</name>
    <name evidence="9" type="ORF">M9405_00330</name>
</gene>
<dbReference type="HAMAP" id="MF_00503">
    <property type="entry name" value="Ribosomal_bL9"/>
    <property type="match status" value="1"/>
</dbReference>
<dbReference type="GO" id="GO:0005840">
    <property type="term" value="C:ribosome"/>
    <property type="evidence" value="ECO:0007669"/>
    <property type="project" value="UniProtKB-KW"/>
</dbReference>